<comment type="caution">
    <text evidence="1">The sequence shown here is derived from an EMBL/GenBank/DDBJ whole genome shotgun (WGS) entry which is preliminary data.</text>
</comment>
<evidence type="ECO:0000313" key="2">
    <source>
        <dbReference type="Proteomes" id="UP001234297"/>
    </source>
</evidence>
<dbReference type="Proteomes" id="UP001234297">
    <property type="component" value="Chromosome 1"/>
</dbReference>
<reference evidence="1 2" key="1">
    <citation type="journal article" date="2022" name="Hortic Res">
        <title>A haplotype resolved chromosomal level avocado genome allows analysis of novel avocado genes.</title>
        <authorList>
            <person name="Nath O."/>
            <person name="Fletcher S.J."/>
            <person name="Hayward A."/>
            <person name="Shaw L.M."/>
            <person name="Masouleh A.K."/>
            <person name="Furtado A."/>
            <person name="Henry R.J."/>
            <person name="Mitter N."/>
        </authorList>
    </citation>
    <scope>NUCLEOTIDE SEQUENCE [LARGE SCALE GENOMIC DNA]</scope>
    <source>
        <strain evidence="2">cv. Hass</strain>
    </source>
</reference>
<name>A0ACC2MTL6_PERAE</name>
<organism evidence="1 2">
    <name type="scientific">Persea americana</name>
    <name type="common">Avocado</name>
    <dbReference type="NCBI Taxonomy" id="3435"/>
    <lineage>
        <taxon>Eukaryota</taxon>
        <taxon>Viridiplantae</taxon>
        <taxon>Streptophyta</taxon>
        <taxon>Embryophyta</taxon>
        <taxon>Tracheophyta</taxon>
        <taxon>Spermatophyta</taxon>
        <taxon>Magnoliopsida</taxon>
        <taxon>Magnoliidae</taxon>
        <taxon>Laurales</taxon>
        <taxon>Lauraceae</taxon>
        <taxon>Persea</taxon>
    </lineage>
</organism>
<proteinExistence type="predicted"/>
<sequence length="256" mass="29554">MNFNGPSKFMVDNLGMMINKEQRLQPNSFVFPNQQLRYLIRLYLGRFRIGKSSRYFRYPLRKASARLTSDFSPFRFPESFERSNKNKCLAADLSTMALVSGGRSTLNPNAPLFIPASFRQVEDFSPQWWELVKTSKWFHDYWLNQHQEQEIFEANDDEYDDIVNLLPESFDLGIADEFSSYLEDSAQSAEQTAIFGAKKERSFSGYEIDTEALVKNLSLKSPKGGVRSPAEPAKYREKPGQSMSPKCSPRRIQQPR</sequence>
<keyword evidence="2" id="KW-1185">Reference proteome</keyword>
<dbReference type="EMBL" id="CM056809">
    <property type="protein sequence ID" value="KAJ8648748.1"/>
    <property type="molecule type" value="Genomic_DNA"/>
</dbReference>
<evidence type="ECO:0000313" key="1">
    <source>
        <dbReference type="EMBL" id="KAJ8648748.1"/>
    </source>
</evidence>
<accession>A0ACC2MTL6</accession>
<protein>
    <submittedName>
        <fullName evidence="1">Uncharacterized protein</fullName>
    </submittedName>
</protein>
<gene>
    <name evidence="1" type="ORF">MRB53_001771</name>
</gene>